<dbReference type="PANTHER" id="PTHR43124">
    <property type="entry name" value="PURINE EFFLUX PUMP PBUE"/>
    <property type="match status" value="1"/>
</dbReference>
<evidence type="ECO:0000256" key="1">
    <source>
        <dbReference type="ARBA" id="ARBA00004651"/>
    </source>
</evidence>
<name>A0A9X3ADA4_9PSEU</name>
<protein>
    <submittedName>
        <fullName evidence="8">MFS transporter</fullName>
    </submittedName>
</protein>
<dbReference type="Gene3D" id="1.20.1250.20">
    <property type="entry name" value="MFS general substrate transporter like domains"/>
    <property type="match status" value="2"/>
</dbReference>
<keyword evidence="9" id="KW-1185">Reference proteome</keyword>
<dbReference type="AlphaFoldDB" id="A0A9X3ADA4"/>
<feature type="transmembrane region" description="Helical" evidence="6">
    <location>
        <begin position="57"/>
        <end position="77"/>
    </location>
</feature>
<evidence type="ECO:0000259" key="7">
    <source>
        <dbReference type="PROSITE" id="PS50850"/>
    </source>
</evidence>
<evidence type="ECO:0000256" key="6">
    <source>
        <dbReference type="SAM" id="Phobius"/>
    </source>
</evidence>
<dbReference type="InterPro" id="IPR036259">
    <property type="entry name" value="MFS_trans_sf"/>
</dbReference>
<feature type="transmembrane region" description="Helical" evidence="6">
    <location>
        <begin position="89"/>
        <end position="116"/>
    </location>
</feature>
<evidence type="ECO:0000256" key="3">
    <source>
        <dbReference type="ARBA" id="ARBA00022692"/>
    </source>
</evidence>
<gene>
    <name evidence="8" type="ORF">NZH93_01055</name>
</gene>
<keyword evidence="5 6" id="KW-0472">Membrane</keyword>
<dbReference type="RefSeq" id="WP_259620943.1">
    <property type="nucleotide sequence ID" value="NZ_JANYMP010000001.1"/>
</dbReference>
<evidence type="ECO:0000313" key="8">
    <source>
        <dbReference type="EMBL" id="MCS7475426.1"/>
    </source>
</evidence>
<feature type="domain" description="Major facilitator superfamily (MFS) profile" evidence="7">
    <location>
        <begin position="19"/>
        <end position="394"/>
    </location>
</feature>
<dbReference type="GO" id="GO:0005886">
    <property type="term" value="C:plasma membrane"/>
    <property type="evidence" value="ECO:0007669"/>
    <property type="project" value="UniProtKB-SubCell"/>
</dbReference>
<dbReference type="Proteomes" id="UP001141259">
    <property type="component" value="Unassembled WGS sequence"/>
</dbReference>
<evidence type="ECO:0000256" key="4">
    <source>
        <dbReference type="ARBA" id="ARBA00022989"/>
    </source>
</evidence>
<feature type="transmembrane region" description="Helical" evidence="6">
    <location>
        <begin position="249"/>
        <end position="268"/>
    </location>
</feature>
<dbReference type="Pfam" id="PF07690">
    <property type="entry name" value="MFS_1"/>
    <property type="match status" value="1"/>
</dbReference>
<dbReference type="EMBL" id="JANYMP010000001">
    <property type="protein sequence ID" value="MCS7475426.1"/>
    <property type="molecule type" value="Genomic_DNA"/>
</dbReference>
<feature type="transmembrane region" description="Helical" evidence="6">
    <location>
        <begin position="213"/>
        <end position="237"/>
    </location>
</feature>
<organism evidence="8 9">
    <name type="scientific">Umezawaea endophytica</name>
    <dbReference type="NCBI Taxonomy" id="1654476"/>
    <lineage>
        <taxon>Bacteria</taxon>
        <taxon>Bacillati</taxon>
        <taxon>Actinomycetota</taxon>
        <taxon>Actinomycetes</taxon>
        <taxon>Pseudonocardiales</taxon>
        <taxon>Pseudonocardiaceae</taxon>
        <taxon>Umezawaea</taxon>
    </lineage>
</organism>
<proteinExistence type="predicted"/>
<dbReference type="InterPro" id="IPR011701">
    <property type="entry name" value="MFS"/>
</dbReference>
<keyword evidence="4 6" id="KW-1133">Transmembrane helix</keyword>
<feature type="transmembrane region" description="Helical" evidence="6">
    <location>
        <begin position="171"/>
        <end position="192"/>
    </location>
</feature>
<reference evidence="8" key="1">
    <citation type="submission" date="2022-08" db="EMBL/GenBank/DDBJ databases">
        <authorList>
            <person name="Tistechok S."/>
            <person name="Samborskyy M."/>
            <person name="Roman I."/>
        </authorList>
    </citation>
    <scope>NUCLEOTIDE SEQUENCE</scope>
    <source>
        <strain evidence="8">DSM 103496</strain>
    </source>
</reference>
<feature type="transmembrane region" description="Helical" evidence="6">
    <location>
        <begin position="343"/>
        <end position="364"/>
    </location>
</feature>
<comment type="subcellular location">
    <subcellularLocation>
        <location evidence="1">Cell membrane</location>
        <topology evidence="1">Multi-pass membrane protein</topology>
    </subcellularLocation>
</comment>
<comment type="caution">
    <text evidence="8">The sequence shown here is derived from an EMBL/GenBank/DDBJ whole genome shotgun (WGS) entry which is preliminary data.</text>
</comment>
<dbReference type="PROSITE" id="PS50850">
    <property type="entry name" value="MFS"/>
    <property type="match status" value="1"/>
</dbReference>
<feature type="transmembrane region" description="Helical" evidence="6">
    <location>
        <begin position="280"/>
        <end position="299"/>
    </location>
</feature>
<keyword evidence="2" id="KW-1003">Cell membrane</keyword>
<dbReference type="InterPro" id="IPR050189">
    <property type="entry name" value="MFS_Efflux_Transporters"/>
</dbReference>
<dbReference type="SUPFAM" id="SSF103473">
    <property type="entry name" value="MFS general substrate transporter"/>
    <property type="match status" value="1"/>
</dbReference>
<evidence type="ECO:0000256" key="2">
    <source>
        <dbReference type="ARBA" id="ARBA00022475"/>
    </source>
</evidence>
<evidence type="ECO:0000313" key="9">
    <source>
        <dbReference type="Proteomes" id="UP001141259"/>
    </source>
</evidence>
<feature type="transmembrane region" description="Helical" evidence="6">
    <location>
        <begin position="370"/>
        <end position="390"/>
    </location>
</feature>
<keyword evidence="3 6" id="KW-0812">Transmembrane</keyword>
<feature type="transmembrane region" description="Helical" evidence="6">
    <location>
        <begin position="21"/>
        <end position="45"/>
    </location>
</feature>
<feature type="transmembrane region" description="Helical" evidence="6">
    <location>
        <begin position="305"/>
        <end position="331"/>
    </location>
</feature>
<evidence type="ECO:0000256" key="5">
    <source>
        <dbReference type="ARBA" id="ARBA00023136"/>
    </source>
</evidence>
<dbReference type="PANTHER" id="PTHR43124:SF3">
    <property type="entry name" value="CHLORAMPHENICOL EFFLUX PUMP RV0191"/>
    <property type="match status" value="1"/>
</dbReference>
<dbReference type="GO" id="GO:0022857">
    <property type="term" value="F:transmembrane transporter activity"/>
    <property type="evidence" value="ECO:0007669"/>
    <property type="project" value="InterPro"/>
</dbReference>
<accession>A0A9X3ADA4</accession>
<dbReference type="InterPro" id="IPR020846">
    <property type="entry name" value="MFS_dom"/>
</dbReference>
<sequence length="394" mass="38729">MTAPPAPPSDRGFRARAAVPAVLTAAMAFSMLPLFLLGTLAPALITEFAITRPMLGALVTAGFGVAAALSLVIGSVVDAVGARRSAVALFAVSGIALAVFATASHYLVLVAAVALAGVPQALANPSTNKVVATAVAPARRGGVIGVKQSGVQVGAFVAGLPLAWLADGVDWRAAVGTAAGLALLFAVAGLLLPADPEPARVPVSADVPPAGPTVWWLLGFSVLLGSGIAAVNTYVALFATQDLGFGARAAAALVAGLGVTGVVGRIAWSRLVSAARPPGAVLVPLCVAAVLAALALLLAPHGGAGLAWAGVLGVGAFAVAANAVSMLAVVAASTPRRTGRDSALVSAGFFTGFAVGPPLFGLLVEVGGYGTGWALVALEFAAAAVVIAVWRART</sequence>